<dbReference type="EMBL" id="CM044708">
    <property type="protein sequence ID" value="KAI5649153.1"/>
    <property type="molecule type" value="Genomic_DNA"/>
</dbReference>
<dbReference type="Proteomes" id="UP001060085">
    <property type="component" value="Linkage Group LG08"/>
</dbReference>
<proteinExistence type="predicted"/>
<evidence type="ECO:0000313" key="2">
    <source>
        <dbReference type="Proteomes" id="UP001060085"/>
    </source>
</evidence>
<protein>
    <submittedName>
        <fullName evidence="1">Uncharacterized protein</fullName>
    </submittedName>
</protein>
<name>A0ACB9ZNY0_CATRO</name>
<evidence type="ECO:0000313" key="1">
    <source>
        <dbReference type="EMBL" id="KAI5649153.1"/>
    </source>
</evidence>
<gene>
    <name evidence="1" type="ORF">M9H77_35158</name>
</gene>
<keyword evidence="2" id="KW-1185">Reference proteome</keyword>
<organism evidence="1 2">
    <name type="scientific">Catharanthus roseus</name>
    <name type="common">Madagascar periwinkle</name>
    <name type="synonym">Vinca rosea</name>
    <dbReference type="NCBI Taxonomy" id="4058"/>
    <lineage>
        <taxon>Eukaryota</taxon>
        <taxon>Viridiplantae</taxon>
        <taxon>Streptophyta</taxon>
        <taxon>Embryophyta</taxon>
        <taxon>Tracheophyta</taxon>
        <taxon>Spermatophyta</taxon>
        <taxon>Magnoliopsida</taxon>
        <taxon>eudicotyledons</taxon>
        <taxon>Gunneridae</taxon>
        <taxon>Pentapetalae</taxon>
        <taxon>asterids</taxon>
        <taxon>lamiids</taxon>
        <taxon>Gentianales</taxon>
        <taxon>Apocynaceae</taxon>
        <taxon>Rauvolfioideae</taxon>
        <taxon>Vinceae</taxon>
        <taxon>Catharanthinae</taxon>
        <taxon>Catharanthus</taxon>
    </lineage>
</organism>
<sequence>MAGGNLPPNKPPHPPPSLATPSTSTHRNKARWASSSSGAAATPSSNQNPSSSSASAGDSKKSKSTSTKDPPMNNGNTKPPTPKPKINSNNTKPSPKLPQQSPRFDPTPSKLPPFPFLDPPPPPSYGFHMLDRRSIVLADGSVRSYFALPPDYQDFASLPPPRPGPGFGFERKLPPMSPDFGGPEFRPRMGERGDGLMSGRSQEYWNSLEQQGHPGHGRRPGPGDGPGSSMKRKFGDDERERGDGFERQRQQLLQFGNAGGNVTGTPGTSGMYMGREGEEMRAAKYMRSSERNVGGVKHNQVDQSALKKAFLHFVKLVYENAHQRRKYLADGKQGSLHCIACGSLCISSSFVLRQPGSQKGSFADCLVRIFWLFILFPSLISFGCLAVCRGL</sequence>
<comment type="caution">
    <text evidence="1">The sequence shown here is derived from an EMBL/GenBank/DDBJ whole genome shotgun (WGS) entry which is preliminary data.</text>
</comment>
<accession>A0ACB9ZNY0</accession>
<reference evidence="2" key="1">
    <citation type="journal article" date="2023" name="Nat. Plants">
        <title>Single-cell RNA sequencing provides a high-resolution roadmap for understanding the multicellular compartmentation of specialized metabolism.</title>
        <authorList>
            <person name="Sun S."/>
            <person name="Shen X."/>
            <person name="Li Y."/>
            <person name="Li Y."/>
            <person name="Wang S."/>
            <person name="Li R."/>
            <person name="Zhang H."/>
            <person name="Shen G."/>
            <person name="Guo B."/>
            <person name="Wei J."/>
            <person name="Xu J."/>
            <person name="St-Pierre B."/>
            <person name="Chen S."/>
            <person name="Sun C."/>
        </authorList>
    </citation>
    <scope>NUCLEOTIDE SEQUENCE [LARGE SCALE GENOMIC DNA]</scope>
</reference>